<evidence type="ECO:0000256" key="9">
    <source>
        <dbReference type="PROSITE-ProRule" id="PRU00470"/>
    </source>
</evidence>
<evidence type="ECO:0000256" key="1">
    <source>
        <dbReference type="ARBA" id="ARBA00004123"/>
    </source>
</evidence>
<proteinExistence type="predicted"/>
<accession>A0AAD7QC47</accession>
<organism evidence="11 12">
    <name type="scientific">Quillaja saponaria</name>
    <name type="common">Soap bark tree</name>
    <dbReference type="NCBI Taxonomy" id="32244"/>
    <lineage>
        <taxon>Eukaryota</taxon>
        <taxon>Viridiplantae</taxon>
        <taxon>Streptophyta</taxon>
        <taxon>Embryophyta</taxon>
        <taxon>Tracheophyta</taxon>
        <taxon>Spermatophyta</taxon>
        <taxon>Magnoliopsida</taxon>
        <taxon>eudicotyledons</taxon>
        <taxon>Gunneridae</taxon>
        <taxon>Pentapetalae</taxon>
        <taxon>rosids</taxon>
        <taxon>fabids</taxon>
        <taxon>Fabales</taxon>
        <taxon>Quillajaceae</taxon>
        <taxon>Quillaja</taxon>
    </lineage>
</organism>
<comment type="caution">
    <text evidence="11">The sequence shown here is derived from an EMBL/GenBank/DDBJ whole genome shotgun (WGS) entry which is preliminary data.</text>
</comment>
<dbReference type="GO" id="GO:0008270">
    <property type="term" value="F:zinc ion binding"/>
    <property type="evidence" value="ECO:0007669"/>
    <property type="project" value="UniProtKB-KW"/>
</dbReference>
<keyword evidence="8" id="KW-0539">Nucleus</keyword>
<reference evidence="11" key="1">
    <citation type="journal article" date="2023" name="Science">
        <title>Elucidation of the pathway for biosynthesis of saponin adjuvants from the soapbark tree.</title>
        <authorList>
            <person name="Reed J."/>
            <person name="Orme A."/>
            <person name="El-Demerdash A."/>
            <person name="Owen C."/>
            <person name="Martin L.B.B."/>
            <person name="Misra R.C."/>
            <person name="Kikuchi S."/>
            <person name="Rejzek M."/>
            <person name="Martin A.C."/>
            <person name="Harkess A."/>
            <person name="Leebens-Mack J."/>
            <person name="Louveau T."/>
            <person name="Stephenson M.J."/>
            <person name="Osbourn A."/>
        </authorList>
    </citation>
    <scope>NUCLEOTIDE SEQUENCE</scope>
    <source>
        <strain evidence="11">S10</strain>
    </source>
</reference>
<keyword evidence="6" id="KW-0238">DNA-binding</keyword>
<dbReference type="SUPFAM" id="SSF103612">
    <property type="entry name" value="SBT domain"/>
    <property type="match status" value="1"/>
</dbReference>
<evidence type="ECO:0000256" key="7">
    <source>
        <dbReference type="ARBA" id="ARBA00023163"/>
    </source>
</evidence>
<dbReference type="InterPro" id="IPR036893">
    <property type="entry name" value="SBP_sf"/>
</dbReference>
<dbReference type="Gene3D" id="4.10.1100.10">
    <property type="entry name" value="Transcription factor, SBP-box domain"/>
    <property type="match status" value="1"/>
</dbReference>
<dbReference type="KEGG" id="qsa:O6P43_002246"/>
<keyword evidence="2" id="KW-0479">Metal-binding</keyword>
<sequence length="561" mass="61350">MESWSYISEGKGFVSDQTISPPDSFARSKSSFLGWELKTPCSSGKDVLISSQQNIENQGFGQLGFSGIVGKQLSNDSICDILRSKLVGDSDSGRNVYPIMASLNSISGEDSNSKLSNSVVESNSRDSLIDLKLGRFADHRDTRDSKLSKGASILSSCSSSTPPKRVRASGVHSQTAFCLVYGCNKDLSSSKDYHKRHKVCEVHSKTSKVIVNGIEQRFCQQCSRFHLLAEFDDGKRSCRKRLAGHNERRRKPQVGINSGRTERMLQSFTDSRFHGTMLSTASFICQELLPSGILHTEKYGSNDWSRPLKVEDGTEYRQMSSNAITNRDLHSRSLVPSYNIVKQFPSYHDNGATAVTGSIFGDNNGQYLPGLEGLNSGSQSLFQGTSLGSDNFNGLNTASTVQGLSGISEPGCALSLLSSQSQNSSSHSTGIPMACTLVMPRNHSHYSMSQFSEKIMGLSSQASTHKVSDKFPLSDINPTEGSHLGLGPVLISESNDIGNFEISDEMFQGSDFVNSKSSLSRKDVPTIDLLQLSSQLQRVEHQRQSMQAKQENDSFCCLRIT</sequence>
<gene>
    <name evidence="11" type="ORF">O6P43_002246</name>
</gene>
<dbReference type="Pfam" id="PF03110">
    <property type="entry name" value="SBP"/>
    <property type="match status" value="1"/>
</dbReference>
<comment type="subcellular location">
    <subcellularLocation>
        <location evidence="1">Nucleus</location>
    </subcellularLocation>
</comment>
<feature type="domain" description="SBP-type" evidence="10">
    <location>
        <begin position="175"/>
        <end position="252"/>
    </location>
</feature>
<dbReference type="PANTHER" id="PTHR31251">
    <property type="entry name" value="SQUAMOSA PROMOTER-BINDING-LIKE PROTEIN 4"/>
    <property type="match status" value="1"/>
</dbReference>
<evidence type="ECO:0000256" key="3">
    <source>
        <dbReference type="ARBA" id="ARBA00022771"/>
    </source>
</evidence>
<evidence type="ECO:0000256" key="8">
    <source>
        <dbReference type="ARBA" id="ARBA00023242"/>
    </source>
</evidence>
<evidence type="ECO:0000256" key="4">
    <source>
        <dbReference type="ARBA" id="ARBA00022833"/>
    </source>
</evidence>
<dbReference type="GO" id="GO:0005634">
    <property type="term" value="C:nucleus"/>
    <property type="evidence" value="ECO:0007669"/>
    <property type="project" value="UniProtKB-SubCell"/>
</dbReference>
<evidence type="ECO:0000256" key="2">
    <source>
        <dbReference type="ARBA" id="ARBA00022723"/>
    </source>
</evidence>
<dbReference type="EMBL" id="JARAOO010000002">
    <property type="protein sequence ID" value="KAJ7978769.1"/>
    <property type="molecule type" value="Genomic_DNA"/>
</dbReference>
<name>A0AAD7QC47_QUISA</name>
<keyword evidence="3 9" id="KW-0863">Zinc-finger</keyword>
<dbReference type="FunFam" id="4.10.1100.10:FF:000001">
    <property type="entry name" value="Squamosa promoter-binding-like protein 14"/>
    <property type="match status" value="1"/>
</dbReference>
<dbReference type="InterPro" id="IPR044817">
    <property type="entry name" value="SBP-like"/>
</dbReference>
<dbReference type="PANTHER" id="PTHR31251:SF160">
    <property type="entry name" value="SBP-TYPE DOMAIN-CONTAINING PROTEIN"/>
    <property type="match status" value="1"/>
</dbReference>
<keyword evidence="5" id="KW-0805">Transcription regulation</keyword>
<keyword evidence="7" id="KW-0804">Transcription</keyword>
<dbReference type="PROSITE" id="PS51141">
    <property type="entry name" value="ZF_SBP"/>
    <property type="match status" value="1"/>
</dbReference>
<protein>
    <submittedName>
        <fullName evidence="11">Squamosa promoter binding-like protein</fullName>
    </submittedName>
</protein>
<keyword evidence="12" id="KW-1185">Reference proteome</keyword>
<dbReference type="GO" id="GO:0003677">
    <property type="term" value="F:DNA binding"/>
    <property type="evidence" value="ECO:0007669"/>
    <property type="project" value="UniProtKB-KW"/>
</dbReference>
<evidence type="ECO:0000313" key="11">
    <source>
        <dbReference type="EMBL" id="KAJ7978769.1"/>
    </source>
</evidence>
<evidence type="ECO:0000256" key="5">
    <source>
        <dbReference type="ARBA" id="ARBA00023015"/>
    </source>
</evidence>
<dbReference type="InterPro" id="IPR004333">
    <property type="entry name" value="SBP_dom"/>
</dbReference>
<evidence type="ECO:0000256" key="6">
    <source>
        <dbReference type="ARBA" id="ARBA00023125"/>
    </source>
</evidence>
<keyword evidence="4" id="KW-0862">Zinc</keyword>
<evidence type="ECO:0000259" key="10">
    <source>
        <dbReference type="PROSITE" id="PS51141"/>
    </source>
</evidence>
<evidence type="ECO:0000313" key="12">
    <source>
        <dbReference type="Proteomes" id="UP001163823"/>
    </source>
</evidence>
<dbReference type="AlphaFoldDB" id="A0AAD7QC47"/>
<dbReference type="Proteomes" id="UP001163823">
    <property type="component" value="Chromosome 2"/>
</dbReference>